<evidence type="ECO:0000256" key="1">
    <source>
        <dbReference type="SAM" id="MobiDB-lite"/>
    </source>
</evidence>
<evidence type="ECO:0000313" key="3">
    <source>
        <dbReference type="Proteomes" id="UP000024404"/>
    </source>
</evidence>
<feature type="compositionally biased region" description="Basic and acidic residues" evidence="1">
    <location>
        <begin position="25"/>
        <end position="34"/>
    </location>
</feature>
<reference evidence="3" key="1">
    <citation type="submission" date="2013-10" db="EMBL/GenBank/DDBJ databases">
        <title>Genome sequencing of Onchocerca volvulus.</title>
        <authorList>
            <person name="Cotton J."/>
            <person name="Tsai J."/>
            <person name="Stanley E."/>
            <person name="Tracey A."/>
            <person name="Holroyd N."/>
            <person name="Lustigman S."/>
            <person name="Berriman M."/>
        </authorList>
    </citation>
    <scope>NUCLEOTIDE SEQUENCE</scope>
</reference>
<proteinExistence type="predicted"/>
<name>A0A8R1TJP9_ONCVO</name>
<dbReference type="AlphaFoldDB" id="A0A8R1TJP9"/>
<sequence length="71" mass="8506">MTKRSITTQIKRELQNRGISQYQQRNDDKKKKETDEMRLRYTLVLGNSLSHFPHIHGASMMAQKQFKRRNT</sequence>
<feature type="region of interest" description="Disordered" evidence="1">
    <location>
        <begin position="1"/>
        <end position="34"/>
    </location>
</feature>
<evidence type="ECO:0000313" key="2">
    <source>
        <dbReference type="EnsemblMetazoa" id="OVOC1065.1"/>
    </source>
</evidence>
<organism evidence="2 3">
    <name type="scientific">Onchocerca volvulus</name>
    <dbReference type="NCBI Taxonomy" id="6282"/>
    <lineage>
        <taxon>Eukaryota</taxon>
        <taxon>Metazoa</taxon>
        <taxon>Ecdysozoa</taxon>
        <taxon>Nematoda</taxon>
        <taxon>Chromadorea</taxon>
        <taxon>Rhabditida</taxon>
        <taxon>Spirurina</taxon>
        <taxon>Spiruromorpha</taxon>
        <taxon>Filarioidea</taxon>
        <taxon>Onchocercidae</taxon>
        <taxon>Onchocerca</taxon>
    </lineage>
</organism>
<protein>
    <submittedName>
        <fullName evidence="2">Uncharacterized protein</fullName>
    </submittedName>
</protein>
<accession>A0A8R1TJP9</accession>
<reference evidence="2" key="2">
    <citation type="submission" date="2022-06" db="UniProtKB">
        <authorList>
            <consortium name="EnsemblMetazoa"/>
        </authorList>
    </citation>
    <scope>IDENTIFICATION</scope>
</reference>
<dbReference type="EnsemblMetazoa" id="OVOC1065.1">
    <property type="protein sequence ID" value="OVOC1065.1"/>
    <property type="gene ID" value="WBGene00237874"/>
</dbReference>
<keyword evidence="3" id="KW-1185">Reference proteome</keyword>
<dbReference type="Proteomes" id="UP000024404">
    <property type="component" value="Unassembled WGS sequence"/>
</dbReference>
<dbReference type="EMBL" id="CMVM020000023">
    <property type="status" value="NOT_ANNOTATED_CDS"/>
    <property type="molecule type" value="Genomic_DNA"/>
</dbReference>